<feature type="domain" description="Amino acid transporter transmembrane" evidence="7">
    <location>
        <begin position="113"/>
        <end position="181"/>
    </location>
</feature>
<evidence type="ECO:0000313" key="8">
    <source>
        <dbReference type="EMBL" id="EPY15416.1"/>
    </source>
</evidence>
<dbReference type="Proteomes" id="UP000015354">
    <property type="component" value="Unassembled WGS sequence"/>
</dbReference>
<protein>
    <recommendedName>
        <fullName evidence="7">Amino acid transporter transmembrane domain-containing protein</fullName>
    </recommendedName>
</protein>
<evidence type="ECO:0000256" key="3">
    <source>
        <dbReference type="ARBA" id="ARBA00022989"/>
    </source>
</evidence>
<evidence type="ECO:0000256" key="4">
    <source>
        <dbReference type="ARBA" id="ARBA00023136"/>
    </source>
</evidence>
<keyword evidence="4 6" id="KW-0472">Membrane</keyword>
<dbReference type="AlphaFoldDB" id="S9UL52"/>
<feature type="transmembrane region" description="Helical" evidence="6">
    <location>
        <begin position="143"/>
        <end position="165"/>
    </location>
</feature>
<evidence type="ECO:0000259" key="7">
    <source>
        <dbReference type="Pfam" id="PF01490"/>
    </source>
</evidence>
<keyword evidence="3 6" id="KW-1133">Transmembrane helix</keyword>
<gene>
    <name evidence="8" type="ORF">STCU_12043</name>
</gene>
<evidence type="ECO:0000256" key="1">
    <source>
        <dbReference type="ARBA" id="ARBA00004141"/>
    </source>
</evidence>
<dbReference type="Pfam" id="PF01490">
    <property type="entry name" value="Aa_trans"/>
    <property type="match status" value="1"/>
</dbReference>
<name>S9UL52_9TRYP</name>
<keyword evidence="9" id="KW-1185">Reference proteome</keyword>
<accession>S9UL52</accession>
<reference evidence="8 9" key="1">
    <citation type="journal article" date="2013" name="PLoS ONE">
        <title>Predicting the Proteins of Angomonas deanei, Strigomonas culicis and Their Respective Endosymbionts Reveals New Aspects of the Trypanosomatidae Family.</title>
        <authorList>
            <person name="Motta M.C."/>
            <person name="Martins A.C."/>
            <person name="de Souza S.S."/>
            <person name="Catta-Preta C.M."/>
            <person name="Silva R."/>
            <person name="Klein C.C."/>
            <person name="de Almeida L.G."/>
            <person name="de Lima Cunha O."/>
            <person name="Ciapina L.P."/>
            <person name="Brocchi M."/>
            <person name="Colabardini A.C."/>
            <person name="de Araujo Lima B."/>
            <person name="Machado C.R."/>
            <person name="de Almeida Soares C.M."/>
            <person name="Probst C.M."/>
            <person name="de Menezes C.B."/>
            <person name="Thompson C.E."/>
            <person name="Bartholomeu D.C."/>
            <person name="Gradia D.F."/>
            <person name="Pavoni D.P."/>
            <person name="Grisard E.C."/>
            <person name="Fantinatti-Garboggini F."/>
            <person name="Marchini F.K."/>
            <person name="Rodrigues-Luiz G.F."/>
            <person name="Wagner G."/>
            <person name="Goldman G.H."/>
            <person name="Fietto J.L."/>
            <person name="Elias M.C."/>
            <person name="Goldman M.H."/>
            <person name="Sagot M.F."/>
            <person name="Pereira M."/>
            <person name="Stoco P.H."/>
            <person name="de Mendonca-Neto R.P."/>
            <person name="Teixeira S.M."/>
            <person name="Maciel T.E."/>
            <person name="de Oliveira Mendes T.A."/>
            <person name="Urmenyi T.P."/>
            <person name="de Souza W."/>
            <person name="Schenkman S."/>
            <person name="de Vasconcelos A.T."/>
        </authorList>
    </citation>
    <scope>NUCLEOTIDE SEQUENCE [LARGE SCALE GENOMIC DNA]</scope>
</reference>
<feature type="compositionally biased region" description="Low complexity" evidence="5">
    <location>
        <begin position="18"/>
        <end position="32"/>
    </location>
</feature>
<keyword evidence="2 6" id="KW-0812">Transmembrane</keyword>
<evidence type="ECO:0000256" key="6">
    <source>
        <dbReference type="SAM" id="Phobius"/>
    </source>
</evidence>
<dbReference type="PANTHER" id="PTHR22950">
    <property type="entry name" value="AMINO ACID TRANSPORTER"/>
    <property type="match status" value="1"/>
</dbReference>
<feature type="region of interest" description="Disordered" evidence="5">
    <location>
        <begin position="17"/>
        <end position="39"/>
    </location>
</feature>
<organism evidence="8 9">
    <name type="scientific">Strigomonas culicis</name>
    <dbReference type="NCBI Taxonomy" id="28005"/>
    <lineage>
        <taxon>Eukaryota</taxon>
        <taxon>Discoba</taxon>
        <taxon>Euglenozoa</taxon>
        <taxon>Kinetoplastea</taxon>
        <taxon>Metakinetoplastina</taxon>
        <taxon>Trypanosomatida</taxon>
        <taxon>Trypanosomatidae</taxon>
        <taxon>Strigomonadinae</taxon>
        <taxon>Strigomonas</taxon>
    </lineage>
</organism>
<dbReference type="InterPro" id="IPR013057">
    <property type="entry name" value="AA_transpt_TM"/>
</dbReference>
<comment type="caution">
    <text evidence="8">The sequence shown here is derived from an EMBL/GenBank/DDBJ whole genome shotgun (WGS) entry which is preliminary data.</text>
</comment>
<sequence>MDSSNFSAAPRDVVVAMTTTPNNTPTPTSPSTALWEKETSPQTAAALAAAIQAEADADALPPTSSAAAGRSGDGMLSLPPSSCSGAIPHGDGGGSASFTATCTTFLAGVVPPGGIRSSIFNLAGASIGAGILGLPAASNDAGLLLAFLLLLLITVFSVYSMYLLAVAAENTHIHSFEQMGKIVPLLDVFGGGRKRTGGVRVGRSRPPQLGGGVAASTFPM</sequence>
<comment type="subcellular location">
    <subcellularLocation>
        <location evidence="1">Membrane</location>
        <topology evidence="1">Multi-pass membrane protein</topology>
    </subcellularLocation>
</comment>
<evidence type="ECO:0000256" key="2">
    <source>
        <dbReference type="ARBA" id="ARBA00022692"/>
    </source>
</evidence>
<evidence type="ECO:0000313" key="9">
    <source>
        <dbReference type="Proteomes" id="UP000015354"/>
    </source>
</evidence>
<evidence type="ECO:0000256" key="5">
    <source>
        <dbReference type="SAM" id="MobiDB-lite"/>
    </source>
</evidence>
<dbReference type="GO" id="GO:0015179">
    <property type="term" value="F:L-amino acid transmembrane transporter activity"/>
    <property type="evidence" value="ECO:0007669"/>
    <property type="project" value="TreeGrafter"/>
</dbReference>
<dbReference type="EMBL" id="ATMH01012108">
    <property type="protein sequence ID" value="EPY15416.1"/>
    <property type="molecule type" value="Genomic_DNA"/>
</dbReference>
<dbReference type="PANTHER" id="PTHR22950:SF369">
    <property type="entry name" value="ACID TRANSPORTER 1, PUTATIVE-RELATED"/>
    <property type="match status" value="1"/>
</dbReference>
<dbReference type="GO" id="GO:0016020">
    <property type="term" value="C:membrane"/>
    <property type="evidence" value="ECO:0007669"/>
    <property type="project" value="UniProtKB-SubCell"/>
</dbReference>
<dbReference type="GO" id="GO:0005737">
    <property type="term" value="C:cytoplasm"/>
    <property type="evidence" value="ECO:0007669"/>
    <property type="project" value="TreeGrafter"/>
</dbReference>
<proteinExistence type="predicted"/>